<dbReference type="GO" id="GO:0080031">
    <property type="term" value="F:methyl salicylate esterase activity"/>
    <property type="evidence" value="ECO:0007669"/>
    <property type="project" value="TreeGrafter"/>
</dbReference>
<dbReference type="GO" id="GO:0009694">
    <property type="term" value="P:jasmonic acid metabolic process"/>
    <property type="evidence" value="ECO:0007669"/>
    <property type="project" value="TreeGrafter"/>
</dbReference>
<proteinExistence type="predicted"/>
<dbReference type="OrthoDB" id="9773549at2"/>
<dbReference type="Gene3D" id="3.40.50.1820">
    <property type="entry name" value="alpha/beta hydrolase"/>
    <property type="match status" value="1"/>
</dbReference>
<gene>
    <name evidence="2" type="ORF">SAMN05421869_103322</name>
</gene>
<dbReference type="GO" id="GO:0009696">
    <property type="term" value="P:salicylic acid metabolic process"/>
    <property type="evidence" value="ECO:0007669"/>
    <property type="project" value="TreeGrafter"/>
</dbReference>
<dbReference type="SUPFAM" id="SSF53474">
    <property type="entry name" value="alpha/beta-Hydrolases"/>
    <property type="match status" value="1"/>
</dbReference>
<dbReference type="Proteomes" id="UP000199202">
    <property type="component" value="Unassembled WGS sequence"/>
</dbReference>
<dbReference type="Pfam" id="PF12697">
    <property type="entry name" value="Abhydrolase_6"/>
    <property type="match status" value="1"/>
</dbReference>
<evidence type="ECO:0000313" key="3">
    <source>
        <dbReference type="Proteomes" id="UP000199202"/>
    </source>
</evidence>
<sequence length="235" mass="25305">MANYVLVPGFWLGAWAWDQVARELRAAGHEVRAVTLTGLAERAGELSPEVGVETHVVDILAAMDGWDEVVLVGHSGATVPVTAVADRHPERLSRVVYVDTAPLPSGVAVIDFNDEDTQKAWRAQVGDGHALDAPSFEQGDGKFEGLTKEHWAQIRAKATPQPWGAVIQSVQRPQQIPATPKTMVATTMPVAVIRELVASGNPAFAPLGTPEWTFAELPTGHWPMFSRPAELAALL</sequence>
<organism evidence="2 3">
    <name type="scientific">Nonomuraea jiangxiensis</name>
    <dbReference type="NCBI Taxonomy" id="633440"/>
    <lineage>
        <taxon>Bacteria</taxon>
        <taxon>Bacillati</taxon>
        <taxon>Actinomycetota</taxon>
        <taxon>Actinomycetes</taxon>
        <taxon>Streptosporangiales</taxon>
        <taxon>Streptosporangiaceae</taxon>
        <taxon>Nonomuraea</taxon>
    </lineage>
</organism>
<dbReference type="InterPro" id="IPR045889">
    <property type="entry name" value="MES/HNL"/>
</dbReference>
<dbReference type="GO" id="GO:0080032">
    <property type="term" value="F:methyl jasmonate esterase activity"/>
    <property type="evidence" value="ECO:0007669"/>
    <property type="project" value="TreeGrafter"/>
</dbReference>
<feature type="domain" description="AB hydrolase-1" evidence="1">
    <location>
        <begin position="5"/>
        <end position="233"/>
    </location>
</feature>
<dbReference type="GO" id="GO:0080030">
    <property type="term" value="F:methyl indole-3-acetate esterase activity"/>
    <property type="evidence" value="ECO:0007669"/>
    <property type="project" value="TreeGrafter"/>
</dbReference>
<dbReference type="PANTHER" id="PTHR10992">
    <property type="entry name" value="METHYLESTERASE FAMILY MEMBER"/>
    <property type="match status" value="1"/>
</dbReference>
<dbReference type="STRING" id="633440.SAMN05421869_103322"/>
<accession>A0A1G8FHV1</accession>
<dbReference type="InterPro" id="IPR000073">
    <property type="entry name" value="AB_hydrolase_1"/>
</dbReference>
<dbReference type="InterPro" id="IPR029058">
    <property type="entry name" value="AB_hydrolase_fold"/>
</dbReference>
<dbReference type="PANTHER" id="PTHR10992:SF1032">
    <property type="entry name" value="METHYLESTERASE 17"/>
    <property type="match status" value="1"/>
</dbReference>
<dbReference type="RefSeq" id="WP_090930233.1">
    <property type="nucleotide sequence ID" value="NZ_FNDJ01000003.1"/>
</dbReference>
<keyword evidence="3" id="KW-1185">Reference proteome</keyword>
<dbReference type="EMBL" id="FNDJ01000003">
    <property type="protein sequence ID" value="SDH81662.1"/>
    <property type="molecule type" value="Genomic_DNA"/>
</dbReference>
<name>A0A1G8FHV1_9ACTN</name>
<dbReference type="AlphaFoldDB" id="A0A1G8FHV1"/>
<evidence type="ECO:0000313" key="2">
    <source>
        <dbReference type="EMBL" id="SDH81662.1"/>
    </source>
</evidence>
<evidence type="ECO:0000259" key="1">
    <source>
        <dbReference type="Pfam" id="PF12697"/>
    </source>
</evidence>
<protein>
    <submittedName>
        <fullName evidence="2">Pimeloyl-ACP methyl ester carboxylesterase</fullName>
    </submittedName>
</protein>
<reference evidence="2 3" key="1">
    <citation type="submission" date="2016-10" db="EMBL/GenBank/DDBJ databases">
        <authorList>
            <person name="de Groot N.N."/>
        </authorList>
    </citation>
    <scope>NUCLEOTIDE SEQUENCE [LARGE SCALE GENOMIC DNA]</scope>
    <source>
        <strain evidence="2 3">CGMCC 4.6533</strain>
    </source>
</reference>